<dbReference type="PROSITE" id="PS51674">
    <property type="entry name" value="4FE4S_WBL"/>
    <property type="match status" value="1"/>
</dbReference>
<evidence type="ECO:0000256" key="10">
    <source>
        <dbReference type="ARBA" id="ARBA00023163"/>
    </source>
</evidence>
<dbReference type="Pfam" id="PF02467">
    <property type="entry name" value="Whib"/>
    <property type="match status" value="1"/>
</dbReference>
<keyword evidence="15" id="KW-1185">Reference proteome</keyword>
<accession>A0A9W6G8I9</accession>
<dbReference type="Proteomes" id="UP001144313">
    <property type="component" value="Unassembled WGS sequence"/>
</dbReference>
<evidence type="ECO:0000256" key="6">
    <source>
        <dbReference type="ARBA" id="ARBA00023014"/>
    </source>
</evidence>
<dbReference type="GO" id="GO:0047134">
    <property type="term" value="F:protein-disulfide reductase [NAD(P)H] activity"/>
    <property type="evidence" value="ECO:0007669"/>
    <property type="project" value="TreeGrafter"/>
</dbReference>
<evidence type="ECO:0000256" key="8">
    <source>
        <dbReference type="ARBA" id="ARBA00023125"/>
    </source>
</evidence>
<keyword evidence="11" id="KW-0963">Cytoplasm</keyword>
<feature type="binding site" evidence="11">
    <location>
        <position position="99"/>
    </location>
    <ligand>
        <name>[4Fe-4S] cluster</name>
        <dbReference type="ChEBI" id="CHEBI:49883"/>
    </ligand>
</feature>
<dbReference type="InterPro" id="IPR003482">
    <property type="entry name" value="Whib"/>
</dbReference>
<evidence type="ECO:0000256" key="7">
    <source>
        <dbReference type="ARBA" id="ARBA00023015"/>
    </source>
</evidence>
<dbReference type="HAMAP" id="MF_01479">
    <property type="entry name" value="WhiB"/>
    <property type="match status" value="1"/>
</dbReference>
<evidence type="ECO:0000313" key="15">
    <source>
        <dbReference type="Proteomes" id="UP001144313"/>
    </source>
</evidence>
<comment type="caution">
    <text evidence="14">The sequence shown here is derived from an EMBL/GenBank/DDBJ whole genome shotgun (WGS) entry which is preliminary data.</text>
</comment>
<keyword evidence="10 11" id="KW-0804">Transcription</keyword>
<reference evidence="14" key="1">
    <citation type="submission" date="2022-12" db="EMBL/GenBank/DDBJ databases">
        <title>Reference genome sequencing for broad-spectrum identification of bacterial and archaeal isolates by mass spectrometry.</title>
        <authorList>
            <person name="Sekiguchi Y."/>
            <person name="Tourlousse D.M."/>
        </authorList>
    </citation>
    <scope>NUCLEOTIDE SEQUENCE</scope>
    <source>
        <strain evidence="14">LLR39Z86</strain>
    </source>
</reference>
<comment type="subcellular location">
    <subcellularLocation>
        <location evidence="1 11">Cytoplasm</location>
    </subcellularLocation>
</comment>
<dbReference type="PANTHER" id="PTHR38839">
    <property type="entry name" value="TRANSCRIPTIONAL REGULATOR WHID-RELATED"/>
    <property type="match status" value="1"/>
</dbReference>
<evidence type="ECO:0000256" key="2">
    <source>
        <dbReference type="ARBA" id="ARBA00006597"/>
    </source>
</evidence>
<comment type="cofactor">
    <cofactor evidence="11">
        <name>[4Fe-4S] cluster</name>
        <dbReference type="ChEBI" id="CHEBI:49883"/>
    </cofactor>
    <text evidence="11">Binds 1 [4Fe-4S] cluster per subunit. Following nitrosylation of the [4Fe-4S] cluster binds 1 [4Fe-8(NO)] cluster per subunit.</text>
</comment>
<dbReference type="GO" id="GO:0046872">
    <property type="term" value="F:metal ion binding"/>
    <property type="evidence" value="ECO:0007669"/>
    <property type="project" value="UniProtKB-KW"/>
</dbReference>
<proteinExistence type="inferred from homology"/>
<dbReference type="GO" id="GO:0045454">
    <property type="term" value="P:cell redox homeostasis"/>
    <property type="evidence" value="ECO:0007669"/>
    <property type="project" value="TreeGrafter"/>
</dbReference>
<keyword evidence="9 11" id="KW-1015">Disulfide bond</keyword>
<keyword evidence="7 11" id="KW-0805">Transcription regulation</keyword>
<dbReference type="GO" id="GO:0035731">
    <property type="term" value="F:dinitrosyl-iron complex binding"/>
    <property type="evidence" value="ECO:0007669"/>
    <property type="project" value="UniProtKB-UniRule"/>
</dbReference>
<keyword evidence="3 11" id="KW-0004">4Fe-4S</keyword>
<evidence type="ECO:0000256" key="1">
    <source>
        <dbReference type="ARBA" id="ARBA00004496"/>
    </source>
</evidence>
<evidence type="ECO:0000259" key="13">
    <source>
        <dbReference type="PROSITE" id="PS51674"/>
    </source>
</evidence>
<dbReference type="GO" id="GO:0045892">
    <property type="term" value="P:negative regulation of DNA-templated transcription"/>
    <property type="evidence" value="ECO:0007669"/>
    <property type="project" value="TreeGrafter"/>
</dbReference>
<evidence type="ECO:0000256" key="4">
    <source>
        <dbReference type="ARBA" id="ARBA00022723"/>
    </source>
</evidence>
<feature type="binding site" evidence="11">
    <location>
        <position position="67"/>
    </location>
    <ligand>
        <name>[4Fe-4S] cluster</name>
        <dbReference type="ChEBI" id="CHEBI:49883"/>
    </ligand>
</feature>
<evidence type="ECO:0000256" key="3">
    <source>
        <dbReference type="ARBA" id="ARBA00022485"/>
    </source>
</evidence>
<dbReference type="InterPro" id="IPR034768">
    <property type="entry name" value="4FE4S_WBL"/>
</dbReference>
<keyword evidence="8 11" id="KW-0238">DNA-binding</keyword>
<feature type="region of interest" description="Disordered" evidence="12">
    <location>
        <begin position="1"/>
        <end position="20"/>
    </location>
</feature>
<evidence type="ECO:0000256" key="12">
    <source>
        <dbReference type="SAM" id="MobiDB-lite"/>
    </source>
</evidence>
<comment type="PTM">
    <text evidence="11">Upon Fe-S cluster removal intramolecular disulfide bonds are formed.</text>
</comment>
<dbReference type="EMBL" id="BSDT01000001">
    <property type="protein sequence ID" value="GLI42340.1"/>
    <property type="molecule type" value="Genomic_DNA"/>
</dbReference>
<comment type="function">
    <text evidence="11">Acts as a transcriptional regulator. Probably redox-responsive. The apo- but not holo-form probably binds DNA.</text>
</comment>
<sequence>MIDTGGAGGGDSASKGKWEAAMRRIRPDEVARARMDPRLLDAAEYRNEIIRGAYRMSGDAWLRQGNCADAEPDVMYPEPREPIEEALAMCASCPVRTPCLVRALEARDRHGVWGGHRAPRAPRDDRSLEGHQPLGSRRLAEPAESKAATAVPQRRSRLFAVPGDFFRGNSSLPGPATVSCPPARGRYWELTRRSPDAIRTLPGPFTITTPRTESFRFHPLSTDFG</sequence>
<keyword evidence="4 11" id="KW-0479">Metal-binding</keyword>
<name>A0A9W6G8I9_9ACTN</name>
<evidence type="ECO:0000256" key="11">
    <source>
        <dbReference type="HAMAP-Rule" id="MF_01479"/>
    </source>
</evidence>
<feature type="region of interest" description="Disordered" evidence="12">
    <location>
        <begin position="112"/>
        <end position="153"/>
    </location>
</feature>
<protein>
    <recommendedName>
        <fullName evidence="11">Transcriptional regulator WhiB</fullName>
    </recommendedName>
</protein>
<evidence type="ECO:0000256" key="5">
    <source>
        <dbReference type="ARBA" id="ARBA00023004"/>
    </source>
</evidence>
<feature type="binding site" evidence="11">
    <location>
        <position position="93"/>
    </location>
    <ligand>
        <name>[4Fe-4S] cluster</name>
        <dbReference type="ChEBI" id="CHEBI:49883"/>
    </ligand>
</feature>
<feature type="compositionally biased region" description="Gly residues" evidence="12">
    <location>
        <begin position="1"/>
        <end position="11"/>
    </location>
</feature>
<comment type="similarity">
    <text evidence="2 11">Belongs to the WhiB family.</text>
</comment>
<dbReference type="GO" id="GO:0051539">
    <property type="term" value="F:4 iron, 4 sulfur cluster binding"/>
    <property type="evidence" value="ECO:0007669"/>
    <property type="project" value="UniProtKB-UniRule"/>
</dbReference>
<comment type="PTM">
    <text evidence="11">The Fe-S cluster can be nitrosylated by nitric oxide (NO).</text>
</comment>
<feature type="domain" description="4Fe-4S Wbl-type" evidence="13">
    <location>
        <begin position="66"/>
        <end position="123"/>
    </location>
</feature>
<evidence type="ECO:0000256" key="9">
    <source>
        <dbReference type="ARBA" id="ARBA00023157"/>
    </source>
</evidence>
<dbReference type="GO" id="GO:0005737">
    <property type="term" value="C:cytoplasm"/>
    <property type="evidence" value="ECO:0007669"/>
    <property type="project" value="UniProtKB-SubCell"/>
</dbReference>
<gene>
    <name evidence="11" type="primary">whiB</name>
    <name evidence="14" type="ORF">GALLR39Z86_21900</name>
</gene>
<organism evidence="14 15">
    <name type="scientific">Glycomyces algeriensis</name>
    <dbReference type="NCBI Taxonomy" id="256037"/>
    <lineage>
        <taxon>Bacteria</taxon>
        <taxon>Bacillati</taxon>
        <taxon>Actinomycetota</taxon>
        <taxon>Actinomycetes</taxon>
        <taxon>Glycomycetales</taxon>
        <taxon>Glycomycetaceae</taxon>
        <taxon>Glycomyces</taxon>
    </lineage>
</organism>
<evidence type="ECO:0000313" key="14">
    <source>
        <dbReference type="EMBL" id="GLI42340.1"/>
    </source>
</evidence>
<keyword evidence="6 11" id="KW-0411">Iron-sulfur</keyword>
<dbReference type="AlphaFoldDB" id="A0A9W6G8I9"/>
<keyword evidence="5 11" id="KW-0408">Iron</keyword>
<dbReference type="GO" id="GO:0003677">
    <property type="term" value="F:DNA binding"/>
    <property type="evidence" value="ECO:0007669"/>
    <property type="project" value="UniProtKB-UniRule"/>
</dbReference>
<feature type="binding site" evidence="11">
    <location>
        <position position="90"/>
    </location>
    <ligand>
        <name>[4Fe-4S] cluster</name>
        <dbReference type="ChEBI" id="CHEBI:49883"/>
    </ligand>
</feature>